<dbReference type="InterPro" id="IPR036397">
    <property type="entry name" value="RNaseH_sf"/>
</dbReference>
<evidence type="ECO:0000259" key="7">
    <source>
        <dbReference type="PROSITE" id="PS50158"/>
    </source>
</evidence>
<feature type="region of interest" description="Disordered" evidence="6">
    <location>
        <begin position="100"/>
        <end position="171"/>
    </location>
</feature>
<dbReference type="GO" id="GO:0003676">
    <property type="term" value="F:nucleic acid binding"/>
    <property type="evidence" value="ECO:0007669"/>
    <property type="project" value="InterPro"/>
</dbReference>
<organism evidence="10 11">
    <name type="scientific">Eleusine coracana subsp. coracana</name>
    <dbReference type="NCBI Taxonomy" id="191504"/>
    <lineage>
        <taxon>Eukaryota</taxon>
        <taxon>Viridiplantae</taxon>
        <taxon>Streptophyta</taxon>
        <taxon>Embryophyta</taxon>
        <taxon>Tracheophyta</taxon>
        <taxon>Spermatophyta</taxon>
        <taxon>Magnoliopsida</taxon>
        <taxon>Liliopsida</taxon>
        <taxon>Poales</taxon>
        <taxon>Poaceae</taxon>
        <taxon>PACMAD clade</taxon>
        <taxon>Chloridoideae</taxon>
        <taxon>Cynodonteae</taxon>
        <taxon>Eleusininae</taxon>
        <taxon>Eleusine</taxon>
    </lineage>
</organism>
<accession>A0AAV9FZC3</accession>
<dbReference type="CDD" id="cd09272">
    <property type="entry name" value="RNase_HI_RT_Ty1"/>
    <property type="match status" value="1"/>
</dbReference>
<feature type="compositionally biased region" description="Basic and acidic residues" evidence="6">
    <location>
        <begin position="385"/>
        <end position="394"/>
    </location>
</feature>
<dbReference type="Pfam" id="PF14223">
    <property type="entry name" value="Retrotran_gag_2"/>
    <property type="match status" value="1"/>
</dbReference>
<dbReference type="Pfam" id="PF00098">
    <property type="entry name" value="zf-CCHC"/>
    <property type="match status" value="1"/>
</dbReference>
<dbReference type="InterPro" id="IPR054722">
    <property type="entry name" value="PolX-like_BBD"/>
</dbReference>
<dbReference type="InterPro" id="IPR043502">
    <property type="entry name" value="DNA/RNA_pol_sf"/>
</dbReference>
<evidence type="ECO:0000313" key="10">
    <source>
        <dbReference type="EMBL" id="KAK2630825.1"/>
    </source>
</evidence>
<feature type="domain" description="Integrase catalytic" evidence="8">
    <location>
        <begin position="690"/>
        <end position="866"/>
    </location>
</feature>
<proteinExistence type="predicted"/>
<evidence type="ECO:0000256" key="5">
    <source>
        <dbReference type="PROSITE-ProRule" id="PRU00047"/>
    </source>
</evidence>
<gene>
    <name evidence="10" type="ORF">QOZ80_UnG0724950</name>
    <name evidence="9" type="ORF">QOZ80_UnG0726990</name>
</gene>
<feature type="region of interest" description="Disordered" evidence="6">
    <location>
        <begin position="960"/>
        <end position="1032"/>
    </location>
</feature>
<dbReference type="Pfam" id="PF22936">
    <property type="entry name" value="Pol_BBD"/>
    <property type="match status" value="1"/>
</dbReference>
<dbReference type="SUPFAM" id="SSF57756">
    <property type="entry name" value="Retrovirus zinc finger-like domains"/>
    <property type="match status" value="1"/>
</dbReference>
<dbReference type="SMART" id="SM00343">
    <property type="entry name" value="ZnF_C2HC"/>
    <property type="match status" value="1"/>
</dbReference>
<dbReference type="PROSITE" id="PS50994">
    <property type="entry name" value="INTEGRASE"/>
    <property type="match status" value="1"/>
</dbReference>
<dbReference type="PANTHER" id="PTHR42648">
    <property type="entry name" value="TRANSPOSASE, PUTATIVE-RELATED"/>
    <property type="match status" value="1"/>
</dbReference>
<feature type="compositionally biased region" description="Low complexity" evidence="6">
    <location>
        <begin position="978"/>
        <end position="991"/>
    </location>
</feature>
<evidence type="ECO:0000256" key="1">
    <source>
        <dbReference type="ARBA" id="ARBA00022670"/>
    </source>
</evidence>
<evidence type="ECO:0000256" key="6">
    <source>
        <dbReference type="SAM" id="MobiDB-lite"/>
    </source>
</evidence>
<dbReference type="GO" id="GO:0015074">
    <property type="term" value="P:DNA integration"/>
    <property type="evidence" value="ECO:0007669"/>
    <property type="project" value="InterPro"/>
</dbReference>
<keyword evidence="1" id="KW-0645">Protease</keyword>
<protein>
    <recommendedName>
        <fullName evidence="12">Gag-pol polyprotein</fullName>
    </recommendedName>
</protein>
<comment type="caution">
    <text evidence="10">The sequence shown here is derived from an EMBL/GenBank/DDBJ whole genome shotgun (WGS) entry which is preliminary data.</text>
</comment>
<feature type="domain" description="CCHC-type" evidence="7">
    <location>
        <begin position="435"/>
        <end position="450"/>
    </location>
</feature>
<feature type="region of interest" description="Disordered" evidence="6">
    <location>
        <begin position="385"/>
        <end position="434"/>
    </location>
</feature>
<dbReference type="SUPFAM" id="SSF56672">
    <property type="entry name" value="DNA/RNA polymerases"/>
    <property type="match status" value="1"/>
</dbReference>
<feature type="compositionally biased region" description="Low complexity" evidence="6">
    <location>
        <begin position="999"/>
        <end position="1011"/>
    </location>
</feature>
<dbReference type="Pfam" id="PF25597">
    <property type="entry name" value="SH3_retrovirus"/>
    <property type="match status" value="1"/>
</dbReference>
<evidence type="ECO:0000256" key="3">
    <source>
        <dbReference type="ARBA" id="ARBA00022750"/>
    </source>
</evidence>
<dbReference type="Pfam" id="PF00665">
    <property type="entry name" value="rve"/>
    <property type="match status" value="1"/>
</dbReference>
<dbReference type="PROSITE" id="PS50158">
    <property type="entry name" value="ZF_CCHC"/>
    <property type="match status" value="1"/>
</dbReference>
<evidence type="ECO:0000256" key="2">
    <source>
        <dbReference type="ARBA" id="ARBA00022723"/>
    </source>
</evidence>
<dbReference type="GO" id="GO:0006508">
    <property type="term" value="P:proteolysis"/>
    <property type="evidence" value="ECO:0007669"/>
    <property type="project" value="UniProtKB-KW"/>
</dbReference>
<dbReference type="InterPro" id="IPR025724">
    <property type="entry name" value="GAG-pre-integrase_dom"/>
</dbReference>
<keyword evidence="4" id="KW-0378">Hydrolase</keyword>
<dbReference type="InterPro" id="IPR001584">
    <property type="entry name" value="Integrase_cat-core"/>
</dbReference>
<evidence type="ECO:0000256" key="4">
    <source>
        <dbReference type="ARBA" id="ARBA00022801"/>
    </source>
</evidence>
<name>A0AAV9FZC3_ELECO</name>
<dbReference type="GO" id="GO:0008270">
    <property type="term" value="F:zinc ion binding"/>
    <property type="evidence" value="ECO:0007669"/>
    <property type="project" value="UniProtKB-KW"/>
</dbReference>
<dbReference type="InterPro" id="IPR036875">
    <property type="entry name" value="Znf_CCHC_sf"/>
</dbReference>
<keyword evidence="2" id="KW-0479">Metal-binding</keyword>
<feature type="compositionally biased region" description="Gly residues" evidence="6">
    <location>
        <begin position="410"/>
        <end position="424"/>
    </location>
</feature>
<keyword evidence="11" id="KW-1185">Reference proteome</keyword>
<keyword evidence="3" id="KW-0064">Aspartyl protease</keyword>
<dbReference type="Gene3D" id="4.10.60.10">
    <property type="entry name" value="Zinc finger, CCHC-type"/>
    <property type="match status" value="1"/>
</dbReference>
<evidence type="ECO:0000313" key="9">
    <source>
        <dbReference type="EMBL" id="KAK2630747.1"/>
    </source>
</evidence>
<feature type="compositionally biased region" description="Pro residues" evidence="6">
    <location>
        <begin position="968"/>
        <end position="977"/>
    </location>
</feature>
<dbReference type="Pfam" id="PF07727">
    <property type="entry name" value="RVT_2"/>
    <property type="match status" value="1"/>
</dbReference>
<dbReference type="Pfam" id="PF13976">
    <property type="entry name" value="gag_pre-integrs"/>
    <property type="match status" value="1"/>
</dbReference>
<keyword evidence="5" id="KW-0862">Zinc</keyword>
<dbReference type="Proteomes" id="UP001301735">
    <property type="component" value="Unassembled WGS sequence"/>
</dbReference>
<dbReference type="GO" id="GO:0004190">
    <property type="term" value="F:aspartic-type endopeptidase activity"/>
    <property type="evidence" value="ECO:0007669"/>
    <property type="project" value="UniProtKB-KW"/>
</dbReference>
<feature type="compositionally biased region" description="Basic and acidic residues" evidence="6">
    <location>
        <begin position="151"/>
        <end position="169"/>
    </location>
</feature>
<dbReference type="SUPFAM" id="SSF53098">
    <property type="entry name" value="Ribonuclease H-like"/>
    <property type="match status" value="1"/>
</dbReference>
<feature type="compositionally biased region" description="Basic and acidic residues" evidence="6">
    <location>
        <begin position="100"/>
        <end position="111"/>
    </location>
</feature>
<reference evidence="10 11" key="1">
    <citation type="submission" date="2023-05" db="EMBL/GenBank/DDBJ databases">
        <title>WGS assembly of Eleusine coracana.</title>
        <authorList>
            <person name="Jenkins J."/>
            <person name="Schmutz J."/>
            <person name="Lux T."/>
            <person name="Plott C."/>
            <person name="Mayer K."/>
            <person name="Qi P."/>
            <person name="Devos K."/>
        </authorList>
    </citation>
    <scope>NUCLEOTIDE SEQUENCE [LARGE SCALE GENOMIC DNA]</scope>
    <source>
        <tissue evidence="10">Leaves</tissue>
    </source>
</reference>
<evidence type="ECO:0000313" key="11">
    <source>
        <dbReference type="Proteomes" id="UP001301735"/>
    </source>
</evidence>
<dbReference type="InterPro" id="IPR012337">
    <property type="entry name" value="RNaseH-like_sf"/>
</dbReference>
<keyword evidence="5" id="KW-0863">Zinc-finger</keyword>
<dbReference type="PANTHER" id="PTHR42648:SF25">
    <property type="entry name" value="RNA-DIRECTED DNA POLYMERASE"/>
    <property type="match status" value="1"/>
</dbReference>
<dbReference type="EMBL" id="MU847482">
    <property type="protein sequence ID" value="KAK2630825.1"/>
    <property type="molecule type" value="Genomic_DNA"/>
</dbReference>
<evidence type="ECO:0008006" key="12">
    <source>
        <dbReference type="Google" id="ProtNLM"/>
    </source>
</evidence>
<evidence type="ECO:0000259" key="8">
    <source>
        <dbReference type="PROSITE" id="PS50994"/>
    </source>
</evidence>
<dbReference type="InterPro" id="IPR013103">
    <property type="entry name" value="RVT_2"/>
</dbReference>
<dbReference type="InterPro" id="IPR001878">
    <property type="entry name" value="Znf_CCHC"/>
</dbReference>
<sequence>MSAEHSRRSVASSERLRQEAELAAAEERERAAAAAAAVAARASRLAAAELAAARAEAAAVAAADAARAAAADLEALRGGSVGGSVADGNIDEELRELEAVREQEAAQERAARWVAAHPHGRGGGSPNGRGRAGSVSGRDACGGRTPSGGRVDGDRGSHRQRDSPSPDRRCGHHGVQAIIREVGPGGGWPTLTKTNYVEWAAVMRVRLQVRHMWDAVRYGDVDYDDDRRALDALIAAVPAEMQFTLSKKRTAKAAWDAIAAARIGSDRARRSTLQAFRKEWENLAFKPGEDLDDFAFRLNTLLHKMVQFGDDTYDEERAVEKLLRCVPERYKQIARSVESMLDLSTMSIEEAIGRLKVVDNDEPRPHSGPITIGGKLHLTREQWEACQRDEKKGEYSSSTGGHRRGKPGKPRGGAQGGGAQGGATGKRKPARDDICHNCGKTGHWARECRQPRRGQAQAQAQAHVARVEEEPALLLAHASIELPPAATALLHIDESKASAFLGDGSNDDKCDGWCLDTGATHHMTGRQEYFSDLDTSIRGSVKFGDASGVEIKGVGSILFTAKSGEHRLLTGVYYIPALRNSIISLGQLDKNGSRMEIENGLLRVWDPRGRLLAKVKRGSNHLYILHIEVAQPLCLAARRDDDAWRWHERFGHLNFEALKQLGVKEMVRDLPHIDHVEQLCDVCVLTKQRRFPFPQQTSFRAKERLELVHGDLCGPVTPATPGGRRYFLLLVDDLSRYMWVMVLGSKGEAADAIRRAQAAAEAECGRKLRVLRTDNGGEFTAAEFAAYCAEEGIQRHYSAPYSPQQNGVVERRNQTVVGMARALLKQRGMPAVFWGEAVVTAVYILNRSPTKALDGKTPYEAWHGRKPTVFHLRTFGCLAFAKELGHIGKLDDRSTPGVFIGYAEGSKAYRILDPKTQCVRTARDVVFDEGQGWAWDKAVDDGSTPTYDFTIEYVHFEGAGGAGSSPSPSVPEPPPTPALTTATRSSSTLPQPASPRTPAPTATPSGTSTPTQAHVEQSPVEFATPLSRDEERIDAYYDSEPLRYRTMEDILGDQPVPGPALRDLKAQLHLACDDGEPRSFAEAERDGAWRAAMQSEMDAVAENRTWEVADLPHGQRAITLKWVFKLKRDEAGAIVKHKARLVARGFVQQEGIDFDDAFAPVARMESVRLLLALAAQEGWCVHHMDVKSAFLNGDLKEEVYVHQPPGFVIPGKEDKVLRLRKALYGLRQAPRAWNAKLDSTLKGMGFEQSPHEAAIYRRGNGGNALLVGVYVDDLVITGTKDAEVAAFKEDMKATFQMSDLGPLSFYLGIEVHQDDSGITLRQTAYAKRIVELAGLTDCNPALTPMEEKLKLSRHSTAKEVDATQYRCLVGSLRYLAHTRPDLAFSVGYVSRFMQRPTTEHQQAVKRIIRYVAGTLDHGIYYPRCRGEAHFIGYSDSDHAGDIDTSKSTSGILFFLGKCLVSWQSVKQPVVAMSSCEAEYVAASTASTQALWLARLLGDLLGRDTEAVELRVDSMSALALAKNPVFHERSRHIRVRYHLIRDYLKEGSIKASYINTNDQLADLLTKPLGRIKFLELCSRIGMVQPPHKTTHKT</sequence>
<dbReference type="InterPro" id="IPR039537">
    <property type="entry name" value="Retrotran_Ty1/copia-like"/>
</dbReference>
<dbReference type="EMBL" id="MU847562">
    <property type="protein sequence ID" value="KAK2630747.1"/>
    <property type="molecule type" value="Genomic_DNA"/>
</dbReference>
<feature type="compositionally biased region" description="Gly residues" evidence="6">
    <location>
        <begin position="121"/>
        <end position="131"/>
    </location>
</feature>
<dbReference type="Gene3D" id="3.30.420.10">
    <property type="entry name" value="Ribonuclease H-like superfamily/Ribonuclease H"/>
    <property type="match status" value="1"/>
</dbReference>
<feature type="region of interest" description="Disordered" evidence="6">
    <location>
        <begin position="1"/>
        <end position="28"/>
    </location>
</feature>
<dbReference type="InterPro" id="IPR057670">
    <property type="entry name" value="SH3_retrovirus"/>
</dbReference>
<feature type="compositionally biased region" description="Basic and acidic residues" evidence="6">
    <location>
        <begin position="14"/>
        <end position="28"/>
    </location>
</feature>